<gene>
    <name evidence="3" type="ORF">K466DRAFT_570997</name>
</gene>
<protein>
    <submittedName>
        <fullName evidence="3">Uncharacterized protein</fullName>
    </submittedName>
</protein>
<keyword evidence="4" id="KW-1185">Reference proteome</keyword>
<feature type="signal peptide" evidence="2">
    <location>
        <begin position="1"/>
        <end position="34"/>
    </location>
</feature>
<proteinExistence type="predicted"/>
<dbReference type="AlphaFoldDB" id="A0A5C3NLT8"/>
<evidence type="ECO:0000256" key="2">
    <source>
        <dbReference type="SAM" id="SignalP"/>
    </source>
</evidence>
<accession>A0A5C3NLT8</accession>
<feature type="region of interest" description="Disordered" evidence="1">
    <location>
        <begin position="96"/>
        <end position="125"/>
    </location>
</feature>
<organism evidence="3 4">
    <name type="scientific">Polyporus arcularius HHB13444</name>
    <dbReference type="NCBI Taxonomy" id="1314778"/>
    <lineage>
        <taxon>Eukaryota</taxon>
        <taxon>Fungi</taxon>
        <taxon>Dikarya</taxon>
        <taxon>Basidiomycota</taxon>
        <taxon>Agaricomycotina</taxon>
        <taxon>Agaricomycetes</taxon>
        <taxon>Polyporales</taxon>
        <taxon>Polyporaceae</taxon>
        <taxon>Polyporus</taxon>
    </lineage>
</organism>
<dbReference type="InParanoid" id="A0A5C3NLT8"/>
<feature type="chain" id="PRO_5023147306" evidence="2">
    <location>
        <begin position="35"/>
        <end position="141"/>
    </location>
</feature>
<dbReference type="EMBL" id="ML212730">
    <property type="protein sequence ID" value="TFK78184.1"/>
    <property type="molecule type" value="Genomic_DNA"/>
</dbReference>
<dbReference type="Proteomes" id="UP000308197">
    <property type="component" value="Unassembled WGS sequence"/>
</dbReference>
<name>A0A5C3NLT8_9APHY</name>
<evidence type="ECO:0000313" key="3">
    <source>
        <dbReference type="EMBL" id="TFK78184.1"/>
    </source>
</evidence>
<reference evidence="3 4" key="1">
    <citation type="journal article" date="2019" name="Nat. Ecol. Evol.">
        <title>Megaphylogeny resolves global patterns of mushroom evolution.</title>
        <authorList>
            <person name="Varga T."/>
            <person name="Krizsan K."/>
            <person name="Foldi C."/>
            <person name="Dima B."/>
            <person name="Sanchez-Garcia M."/>
            <person name="Sanchez-Ramirez S."/>
            <person name="Szollosi G.J."/>
            <person name="Szarkandi J.G."/>
            <person name="Papp V."/>
            <person name="Albert L."/>
            <person name="Andreopoulos W."/>
            <person name="Angelini C."/>
            <person name="Antonin V."/>
            <person name="Barry K.W."/>
            <person name="Bougher N.L."/>
            <person name="Buchanan P."/>
            <person name="Buyck B."/>
            <person name="Bense V."/>
            <person name="Catcheside P."/>
            <person name="Chovatia M."/>
            <person name="Cooper J."/>
            <person name="Damon W."/>
            <person name="Desjardin D."/>
            <person name="Finy P."/>
            <person name="Geml J."/>
            <person name="Haridas S."/>
            <person name="Hughes K."/>
            <person name="Justo A."/>
            <person name="Karasinski D."/>
            <person name="Kautmanova I."/>
            <person name="Kiss B."/>
            <person name="Kocsube S."/>
            <person name="Kotiranta H."/>
            <person name="LaButti K.M."/>
            <person name="Lechner B.E."/>
            <person name="Liimatainen K."/>
            <person name="Lipzen A."/>
            <person name="Lukacs Z."/>
            <person name="Mihaltcheva S."/>
            <person name="Morgado L.N."/>
            <person name="Niskanen T."/>
            <person name="Noordeloos M.E."/>
            <person name="Ohm R.A."/>
            <person name="Ortiz-Santana B."/>
            <person name="Ovrebo C."/>
            <person name="Racz N."/>
            <person name="Riley R."/>
            <person name="Savchenko A."/>
            <person name="Shiryaev A."/>
            <person name="Soop K."/>
            <person name="Spirin V."/>
            <person name="Szebenyi C."/>
            <person name="Tomsovsky M."/>
            <person name="Tulloss R.E."/>
            <person name="Uehling J."/>
            <person name="Grigoriev I.V."/>
            <person name="Vagvolgyi C."/>
            <person name="Papp T."/>
            <person name="Martin F.M."/>
            <person name="Miettinen O."/>
            <person name="Hibbett D.S."/>
            <person name="Nagy L.G."/>
        </authorList>
    </citation>
    <scope>NUCLEOTIDE SEQUENCE [LARGE SCALE GENOMIC DNA]</scope>
    <source>
        <strain evidence="3 4">HHB13444</strain>
    </source>
</reference>
<feature type="compositionally biased region" description="Polar residues" evidence="1">
    <location>
        <begin position="96"/>
        <end position="112"/>
    </location>
</feature>
<evidence type="ECO:0000313" key="4">
    <source>
        <dbReference type="Proteomes" id="UP000308197"/>
    </source>
</evidence>
<keyword evidence="2" id="KW-0732">Signal</keyword>
<evidence type="ECO:0000256" key="1">
    <source>
        <dbReference type="SAM" id="MobiDB-lite"/>
    </source>
</evidence>
<sequence>MACAAALHVRLVTLSIRHWLLMTSLVRLPPPCSGDLHSSSSRLLVKEGIGKSSVLIKGLLVMLEQPVDGPALEAVEEFVHAYHNHVTCHTEACSSPILSSRSKTGNISTSFASERGQDASLPSSKPTVLKLGLNLVPNPSS</sequence>